<dbReference type="InterPro" id="IPR036844">
    <property type="entry name" value="Hint_dom_sf"/>
</dbReference>
<evidence type="ECO:0000313" key="4">
    <source>
        <dbReference type="EMBL" id="QKF84565.1"/>
    </source>
</evidence>
<dbReference type="Gene3D" id="3.10.28.10">
    <property type="entry name" value="Homing endonucleases"/>
    <property type="match status" value="1"/>
</dbReference>
<keyword evidence="1" id="KW-0068">Autocatalytic cleavage</keyword>
<protein>
    <submittedName>
        <fullName evidence="4">Phage terminase, large subunit</fullName>
    </submittedName>
</protein>
<dbReference type="Proteomes" id="UP000509722">
    <property type="component" value="Chromosome"/>
</dbReference>
<dbReference type="InterPro" id="IPR027417">
    <property type="entry name" value="P-loop_NTPase"/>
</dbReference>
<gene>
    <name evidence="4" type="ORF">CURT_1088</name>
</gene>
<dbReference type="SUPFAM" id="SSF51294">
    <property type="entry name" value="Hedgehog/intein (Hint) domain"/>
    <property type="match status" value="1"/>
</dbReference>
<evidence type="ECO:0000313" key="5">
    <source>
        <dbReference type="Proteomes" id="UP000509722"/>
    </source>
</evidence>
<dbReference type="InterPro" id="IPR006141">
    <property type="entry name" value="Intein_N"/>
</dbReference>
<accession>A0AAE7JPU7</accession>
<dbReference type="InterPro" id="IPR007869">
    <property type="entry name" value="Homing_endonuc_PI-Sce"/>
</dbReference>
<proteinExistence type="predicted"/>
<dbReference type="PRINTS" id="PR00379">
    <property type="entry name" value="INTEIN"/>
</dbReference>
<dbReference type="GeneID" id="77175994"/>
<dbReference type="RefSeq" id="WP_143297699.1">
    <property type="nucleotide sequence ID" value="NZ_CP053832.1"/>
</dbReference>
<evidence type="ECO:0000259" key="3">
    <source>
        <dbReference type="PROSITE" id="PS50819"/>
    </source>
</evidence>
<dbReference type="CDD" id="cd00081">
    <property type="entry name" value="Hint"/>
    <property type="match status" value="1"/>
</dbReference>
<dbReference type="Gene3D" id="3.40.50.300">
    <property type="entry name" value="P-loop containing nucleotide triphosphate hydrolases"/>
    <property type="match status" value="1"/>
</dbReference>
<dbReference type="Pfam" id="PF05204">
    <property type="entry name" value="Hom_end"/>
    <property type="match status" value="1"/>
</dbReference>
<dbReference type="Pfam" id="PF20441">
    <property type="entry name" value="TerL_nuclease"/>
    <property type="match status" value="1"/>
</dbReference>
<dbReference type="Gene3D" id="3.30.420.240">
    <property type="match status" value="1"/>
</dbReference>
<dbReference type="SMART" id="SM00306">
    <property type="entry name" value="HintN"/>
    <property type="match status" value="1"/>
</dbReference>
<dbReference type="PROSITE" id="PS50819">
    <property type="entry name" value="INTEIN_ENDONUCLEASE"/>
    <property type="match status" value="1"/>
</dbReference>
<keyword evidence="2" id="KW-0651">Protein splicing</keyword>
<dbReference type="EMBL" id="CP053832">
    <property type="protein sequence ID" value="QKF84565.1"/>
    <property type="molecule type" value="Genomic_DNA"/>
</dbReference>
<dbReference type="GO" id="GO:0016539">
    <property type="term" value="P:intein-mediated protein splicing"/>
    <property type="evidence" value="ECO:0007669"/>
    <property type="project" value="InterPro"/>
</dbReference>
<dbReference type="InterPro" id="IPR006142">
    <property type="entry name" value="INTEIN"/>
</dbReference>
<dbReference type="PROSITE" id="PS50817">
    <property type="entry name" value="INTEIN_N_TER"/>
    <property type="match status" value="1"/>
</dbReference>
<dbReference type="GO" id="GO:0004519">
    <property type="term" value="F:endonuclease activity"/>
    <property type="evidence" value="ECO:0007669"/>
    <property type="project" value="InterPro"/>
</dbReference>
<evidence type="ECO:0000256" key="1">
    <source>
        <dbReference type="ARBA" id="ARBA00022813"/>
    </source>
</evidence>
<dbReference type="SUPFAM" id="SSF55608">
    <property type="entry name" value="Homing endonucleases"/>
    <property type="match status" value="2"/>
</dbReference>
<dbReference type="Pfam" id="PF03354">
    <property type="entry name" value="TerL_ATPase"/>
    <property type="match status" value="1"/>
</dbReference>
<name>A0AAE7JPU7_9BACT</name>
<dbReference type="PANTHER" id="PTHR41287:SF1">
    <property type="entry name" value="PROTEIN YMFN"/>
    <property type="match status" value="1"/>
</dbReference>
<dbReference type="InterPro" id="IPR027434">
    <property type="entry name" value="Homing_endonucl"/>
</dbReference>
<dbReference type="InterPro" id="IPR046461">
    <property type="entry name" value="TerL_ATPase"/>
</dbReference>
<feature type="domain" description="DOD-type homing endonuclease" evidence="3">
    <location>
        <begin position="227"/>
        <end position="355"/>
    </location>
</feature>
<dbReference type="InterPro" id="IPR003587">
    <property type="entry name" value="Hint_dom_N"/>
</dbReference>
<dbReference type="AlphaFoldDB" id="A0AAE7JPU7"/>
<dbReference type="GO" id="GO:0003677">
    <property type="term" value="F:DNA binding"/>
    <property type="evidence" value="ECO:0007669"/>
    <property type="project" value="InterPro"/>
</dbReference>
<dbReference type="PANTHER" id="PTHR41287">
    <property type="match status" value="1"/>
</dbReference>
<dbReference type="InterPro" id="IPR004042">
    <property type="entry name" value="Intein_endonuc_central"/>
</dbReference>
<evidence type="ECO:0000256" key="2">
    <source>
        <dbReference type="ARBA" id="ARBA00023000"/>
    </source>
</evidence>
<sequence length="891" mass="101392">MNKIILRKEILNNADEYIKTQNENLKNTPYFIDEKTAFRAIKFISLLKHTAGEFAGVNFQLLDFQIKFIIDTIATFKKDTNSRRYSSALLFIPRKNGKALSINTLIPTPKGFIKMADLKVGDEVFSLDGKPTKITLISDIMHNHDCYDVKFSDGSSITADKDHIWHVNSAYHYKGSSRKDLNLTTKEMLDLGVIYKRKDEKTEHAFKVQIPKAVHFKKQKTTIHPYLLGLWLGNGSSYDARITIDSHKDEIMVKLSKIGVKLNLVPSDNKNVYYTYTDKKHSHNGFGSTLRKLNLYKNKHIPNEYLFNDEETRLELLRGIMDSDGFVSKAGQCEFCSTNEKLANNMLLLVRSLGLKAALKKTKAMLKGKICSDKFRVCFYAPKSLKISYIGFKQNRLKSKLSKRAFSKAIISIAKTKSVPVKCIQVAHPSSLYLSGEAFTPTHNTELLASILLYFLFVDSEKGKEIYCAANETEQAKIVYNATSTMLRQNSSLEKVATIFKSTKTIERNNEFKDFIKVLTANADTKDGLRPYVFVYDELHAAKSGELLKVLEEGARSRNNSLSFVISTAGYNLNGEMHKLYEYAKKVKNGTIKDDSFYAMIFEADSNNWQDEKEWLKANPAMNRGIKLDKLKEAFIKTSHDALAMHSFKTKHLNIWVSSNADSWLSDEEWMKNSYELKIDEVLADKTLKFYAGLDLSSVNDLTAFVLITKLSSKIAIIPYFWLPSENLRSKSKKDYVSYEQWIKDGFIRLTPGNVIDYAYIQRDILEICRKLSVEAVAFDRWNAASIVTNLGDEGLNMLSFGQGFGSMSAPSKELYTKIMKGELEHFNNPVMRWMATNAVIKTDPAGNIKLDKEKSRDKIDGLIALIMAYGIRKNIQTPINPYENRGIRVL</sequence>
<dbReference type="InterPro" id="IPR046462">
    <property type="entry name" value="TerL_nuclease"/>
</dbReference>
<dbReference type="InterPro" id="IPR005021">
    <property type="entry name" value="Terminase_largesu-like"/>
</dbReference>
<organism evidence="4 5">
    <name type="scientific">Campylobacter ureolyticus</name>
    <dbReference type="NCBI Taxonomy" id="827"/>
    <lineage>
        <taxon>Bacteria</taxon>
        <taxon>Pseudomonadati</taxon>
        <taxon>Campylobacterota</taxon>
        <taxon>Epsilonproteobacteria</taxon>
        <taxon>Campylobacterales</taxon>
        <taxon>Campylobacteraceae</taxon>
        <taxon>Campylobacter</taxon>
    </lineage>
</organism>
<reference evidence="4 5" key="1">
    <citation type="submission" date="2020-05" db="EMBL/GenBank/DDBJ databases">
        <title>Complete genome sequencing of Campylobacter and Arcobacter type strains.</title>
        <authorList>
            <person name="Miller W.G."/>
            <person name="Yee E."/>
        </authorList>
    </citation>
    <scope>NUCLEOTIDE SEQUENCE [LARGE SCALE GENOMIC DNA]</scope>
    <source>
        <strain evidence="4 5">LMG 6451</strain>
    </source>
</reference>